<protein>
    <submittedName>
        <fullName evidence="1">Sulfurtransferase complex subunit TusB</fullName>
    </submittedName>
</protein>
<evidence type="ECO:0000313" key="2">
    <source>
        <dbReference type="Proteomes" id="UP001155546"/>
    </source>
</evidence>
<reference evidence="1" key="1">
    <citation type="journal article" date="2023" name="Int. J. Syst. Evol. Microbiol.">
        <title>&lt;i&gt;Shewanella septentrionalis&lt;/i&gt; sp. nov. and &lt;i&gt;Shewanella holmiensis&lt;/i&gt; sp. nov., isolated from Baltic Sea water and sediments.</title>
        <authorList>
            <person name="Martin-Rodriguez A.J."/>
            <person name="Thorell K."/>
            <person name="Joffre E."/>
            <person name="Jensie-Markopoulos S."/>
            <person name="Moore E.R.B."/>
            <person name="Sjoling A."/>
        </authorList>
    </citation>
    <scope>NUCLEOTIDE SEQUENCE</scope>
    <source>
        <strain evidence="1">SP1S2-7</strain>
    </source>
</reference>
<dbReference type="PANTHER" id="PTHR37526:SF1">
    <property type="entry name" value="PROTEIN TUSB"/>
    <property type="match status" value="1"/>
</dbReference>
<gene>
    <name evidence="1" type="primary">tusB</name>
    <name evidence="1" type="ORF">NE535_13910</name>
</gene>
<dbReference type="InterPro" id="IPR007215">
    <property type="entry name" value="Sulphur_relay_TusB/DsrH"/>
</dbReference>
<dbReference type="Gene3D" id="3.40.1260.10">
    <property type="entry name" value="DsrEFH-like"/>
    <property type="match status" value="1"/>
</dbReference>
<sequence length="98" mass="11260">MILHHIQTSTSHDNALRLCLRYISPGDSIILTADAVNVLLYPDLIILLAAIPIYILKDDVEARGLRSKLTTIRNIEINLIDEHEFVYQTLRHNKVITW</sequence>
<dbReference type="InterPro" id="IPR027396">
    <property type="entry name" value="DsrEFH-like"/>
</dbReference>
<comment type="caution">
    <text evidence="1">The sequence shown here is derived from an EMBL/GenBank/DDBJ whole genome shotgun (WGS) entry which is preliminary data.</text>
</comment>
<dbReference type="RefSeq" id="WP_261299231.1">
    <property type="nucleotide sequence ID" value="NZ_JAMTCD010000019.1"/>
</dbReference>
<dbReference type="AlphaFoldDB" id="A0A9X2WP11"/>
<dbReference type="GO" id="GO:1990228">
    <property type="term" value="C:sulfurtransferase complex"/>
    <property type="evidence" value="ECO:0007669"/>
    <property type="project" value="TreeGrafter"/>
</dbReference>
<name>A0A9X2WP11_9GAMM</name>
<dbReference type="GO" id="GO:0002143">
    <property type="term" value="P:tRNA wobble position uridine thiolation"/>
    <property type="evidence" value="ECO:0007669"/>
    <property type="project" value="InterPro"/>
</dbReference>
<dbReference type="Pfam" id="PF04077">
    <property type="entry name" value="DsrH"/>
    <property type="match status" value="1"/>
</dbReference>
<evidence type="ECO:0000313" key="1">
    <source>
        <dbReference type="EMBL" id="MCT7942883.1"/>
    </source>
</evidence>
<dbReference type="NCBIfam" id="TIGR03011">
    <property type="entry name" value="sulf_tusB_dsrH"/>
    <property type="match status" value="1"/>
</dbReference>
<keyword evidence="2" id="KW-1185">Reference proteome</keyword>
<dbReference type="SUPFAM" id="SSF75169">
    <property type="entry name" value="DsrEFH-like"/>
    <property type="match status" value="1"/>
</dbReference>
<dbReference type="PANTHER" id="PTHR37526">
    <property type="entry name" value="PROTEIN TUSB"/>
    <property type="match status" value="1"/>
</dbReference>
<dbReference type="Proteomes" id="UP001155546">
    <property type="component" value="Unassembled WGS sequence"/>
</dbReference>
<organism evidence="1 2">
    <name type="scientific">Shewanella holmiensis</name>
    <dbReference type="NCBI Taxonomy" id="2952222"/>
    <lineage>
        <taxon>Bacteria</taxon>
        <taxon>Pseudomonadati</taxon>
        <taxon>Pseudomonadota</taxon>
        <taxon>Gammaproteobacteria</taxon>
        <taxon>Alteromonadales</taxon>
        <taxon>Shewanellaceae</taxon>
        <taxon>Shewanella</taxon>
    </lineage>
</organism>
<accession>A0A9X2WP11</accession>
<proteinExistence type="predicted"/>
<dbReference type="EMBL" id="JAMTCD010000019">
    <property type="protein sequence ID" value="MCT7942883.1"/>
    <property type="molecule type" value="Genomic_DNA"/>
</dbReference>